<dbReference type="SMART" id="SM00138">
    <property type="entry name" value="MeTrc"/>
    <property type="match status" value="1"/>
</dbReference>
<dbReference type="PANTHER" id="PTHR24422:SF8">
    <property type="entry name" value="CHEMOTAXIS PROTEIN"/>
    <property type="match status" value="1"/>
</dbReference>
<proteinExistence type="predicted"/>
<dbReference type="InterPro" id="IPR022641">
    <property type="entry name" value="CheR_N"/>
</dbReference>
<dbReference type="InterPro" id="IPR029063">
    <property type="entry name" value="SAM-dependent_MTases_sf"/>
</dbReference>
<keyword evidence="3" id="KW-1185">Reference proteome</keyword>
<dbReference type="PANTHER" id="PTHR24422">
    <property type="entry name" value="CHEMOTAXIS PROTEIN METHYLTRANSFERASE"/>
    <property type="match status" value="1"/>
</dbReference>
<dbReference type="EMBL" id="PSNW01000001">
    <property type="protein sequence ID" value="PPE75367.1"/>
    <property type="molecule type" value="Genomic_DNA"/>
</dbReference>
<comment type="caution">
    <text evidence="2">The sequence shown here is derived from an EMBL/GenBank/DDBJ whole genome shotgun (WGS) entry which is preliminary data.</text>
</comment>
<protein>
    <submittedName>
        <fullName evidence="2">Chemotaxis protein CheR</fullName>
    </submittedName>
</protein>
<dbReference type="Gene3D" id="3.40.50.150">
    <property type="entry name" value="Vaccinia Virus protein VP39"/>
    <property type="match status" value="1"/>
</dbReference>
<sequence length="279" mass="31788">MHLTDRQDIEIALFVEALRKRHGYDFGQYAPASFKRRVLGLATALHLRSVSELTERVIHDDGFIHAVIERLSVPVSELFREPQTFVALREHVLPQLASYPHINIWQAGCAHGEEAYSMAILLREAGMYERAQIYATDFSDAALAKAQEGIYPSREMPLYLENYRKAGGKARLQDYCTEKYDYLKMHDELRAHITFANHNLVSDGVFGEMHLILCRNVLIYFTDPLQDRVLGLFRDSLVRGGYLCIGIKESLSFSAVAADFQLLSRELPVFRRVAPKAVP</sequence>
<reference evidence="2 3" key="1">
    <citation type="submission" date="2018-02" db="EMBL/GenBank/DDBJ databases">
        <title>Genome sequencing of Solimonas sp. HR-BB.</title>
        <authorList>
            <person name="Lee Y."/>
            <person name="Jeon C.O."/>
        </authorList>
    </citation>
    <scope>NUCLEOTIDE SEQUENCE [LARGE SCALE GENOMIC DNA]</scope>
    <source>
        <strain evidence="2 3">HR-BB</strain>
    </source>
</reference>
<accession>A0A2S5TK79</accession>
<name>A0A2S5TK79_9GAMM</name>
<dbReference type="GO" id="GO:0008757">
    <property type="term" value="F:S-adenosylmethionine-dependent methyltransferase activity"/>
    <property type="evidence" value="ECO:0007669"/>
    <property type="project" value="InterPro"/>
</dbReference>
<dbReference type="RefSeq" id="WP_104228333.1">
    <property type="nucleotide sequence ID" value="NZ_PSNW01000001.1"/>
</dbReference>
<dbReference type="SUPFAM" id="SSF53335">
    <property type="entry name" value="S-adenosyl-L-methionine-dependent methyltransferases"/>
    <property type="match status" value="1"/>
</dbReference>
<dbReference type="Pfam" id="PF03705">
    <property type="entry name" value="CheR_N"/>
    <property type="match status" value="1"/>
</dbReference>
<dbReference type="Proteomes" id="UP000238220">
    <property type="component" value="Unassembled WGS sequence"/>
</dbReference>
<organism evidence="2 3">
    <name type="scientific">Solimonas fluminis</name>
    <dbReference type="NCBI Taxonomy" id="2086571"/>
    <lineage>
        <taxon>Bacteria</taxon>
        <taxon>Pseudomonadati</taxon>
        <taxon>Pseudomonadota</taxon>
        <taxon>Gammaproteobacteria</taxon>
        <taxon>Nevskiales</taxon>
        <taxon>Nevskiaceae</taxon>
        <taxon>Solimonas</taxon>
    </lineage>
</organism>
<evidence type="ECO:0000313" key="2">
    <source>
        <dbReference type="EMBL" id="PPE75367.1"/>
    </source>
</evidence>
<evidence type="ECO:0000259" key="1">
    <source>
        <dbReference type="PROSITE" id="PS50123"/>
    </source>
</evidence>
<dbReference type="InterPro" id="IPR000780">
    <property type="entry name" value="CheR_MeTrfase"/>
</dbReference>
<dbReference type="PROSITE" id="PS50123">
    <property type="entry name" value="CHER"/>
    <property type="match status" value="1"/>
</dbReference>
<dbReference type="InterPro" id="IPR050903">
    <property type="entry name" value="Bact_Chemotaxis_MeTrfase"/>
</dbReference>
<dbReference type="Pfam" id="PF01739">
    <property type="entry name" value="CheR"/>
    <property type="match status" value="1"/>
</dbReference>
<dbReference type="AlphaFoldDB" id="A0A2S5TK79"/>
<dbReference type="InterPro" id="IPR022642">
    <property type="entry name" value="CheR_C"/>
</dbReference>
<gene>
    <name evidence="2" type="ORF">C3942_00250</name>
</gene>
<dbReference type="PRINTS" id="PR00996">
    <property type="entry name" value="CHERMTFRASE"/>
</dbReference>
<dbReference type="SUPFAM" id="SSF47757">
    <property type="entry name" value="Chemotaxis receptor methyltransferase CheR, N-terminal domain"/>
    <property type="match status" value="1"/>
</dbReference>
<feature type="domain" description="CheR-type methyltransferase" evidence="1">
    <location>
        <begin position="1"/>
        <end position="275"/>
    </location>
</feature>
<evidence type="ECO:0000313" key="3">
    <source>
        <dbReference type="Proteomes" id="UP000238220"/>
    </source>
</evidence>
<dbReference type="OrthoDB" id="9816309at2"/>